<dbReference type="AlphaFoldDB" id="A0A2N9HHF0"/>
<sequence>MDRAGYYNHLGNGRWKLTKGPLVVARGRICCSLYNTHVKVCKKKFNVVRTIEKTPQLRVMVNNVAPKRVKSSLPDSVIDGGAICDEEYKDGMLVTCDNDEVKDSKDLEHREQAPTLEMVEPYEKRFIGELQNDSSENIWVSNEGQPKNWIKDIQGEINSLRMKGINIDVVFSVLVKKMKKLELCTSPAGMDSK</sequence>
<evidence type="ECO:0000313" key="2">
    <source>
        <dbReference type="EMBL" id="SPD11131.1"/>
    </source>
</evidence>
<protein>
    <submittedName>
        <fullName evidence="2">Uncharacterized protein</fullName>
    </submittedName>
</protein>
<proteinExistence type="predicted"/>
<evidence type="ECO:0000313" key="3">
    <source>
        <dbReference type="EMBL" id="SPD18339.1"/>
    </source>
</evidence>
<evidence type="ECO:0000313" key="1">
    <source>
        <dbReference type="EMBL" id="SPC97348.1"/>
    </source>
</evidence>
<evidence type="ECO:0000313" key="4">
    <source>
        <dbReference type="EMBL" id="SPD20679.1"/>
    </source>
</evidence>
<dbReference type="EMBL" id="OIVN01004603">
    <property type="protein sequence ID" value="SPD18339.1"/>
    <property type="molecule type" value="Genomic_DNA"/>
</dbReference>
<accession>A0A2N9HHF0</accession>
<dbReference type="EMBL" id="OIVN01001762">
    <property type="protein sequence ID" value="SPC97348.1"/>
    <property type="molecule type" value="Genomic_DNA"/>
</dbReference>
<dbReference type="EMBL" id="OIVN01005059">
    <property type="protein sequence ID" value="SPD20679.1"/>
    <property type="molecule type" value="Genomic_DNA"/>
</dbReference>
<name>A0A2N9HHF0_FAGSY</name>
<dbReference type="EMBL" id="OIVN01003425">
    <property type="protein sequence ID" value="SPD11131.1"/>
    <property type="molecule type" value="Genomic_DNA"/>
</dbReference>
<reference evidence="2" key="1">
    <citation type="submission" date="2018-02" db="EMBL/GenBank/DDBJ databases">
        <authorList>
            <person name="Cohen D.B."/>
            <person name="Kent A.D."/>
        </authorList>
    </citation>
    <scope>NUCLEOTIDE SEQUENCE</scope>
</reference>
<gene>
    <name evidence="1" type="ORF">FSB_LOCUS25230</name>
    <name evidence="2" type="ORF">FSB_LOCUS39013</name>
    <name evidence="3" type="ORF">FSB_LOCUS46221</name>
    <name evidence="4" type="ORF">FSB_LOCUS48561</name>
</gene>
<organism evidence="2">
    <name type="scientific">Fagus sylvatica</name>
    <name type="common">Beechnut</name>
    <dbReference type="NCBI Taxonomy" id="28930"/>
    <lineage>
        <taxon>Eukaryota</taxon>
        <taxon>Viridiplantae</taxon>
        <taxon>Streptophyta</taxon>
        <taxon>Embryophyta</taxon>
        <taxon>Tracheophyta</taxon>
        <taxon>Spermatophyta</taxon>
        <taxon>Magnoliopsida</taxon>
        <taxon>eudicotyledons</taxon>
        <taxon>Gunneridae</taxon>
        <taxon>Pentapetalae</taxon>
        <taxon>rosids</taxon>
        <taxon>fabids</taxon>
        <taxon>Fagales</taxon>
        <taxon>Fagaceae</taxon>
        <taxon>Fagus</taxon>
    </lineage>
</organism>